<comment type="similarity">
    <text evidence="1">Belongs to the allantoicase family.</text>
</comment>
<dbReference type="Gene3D" id="2.60.120.480">
    <property type="entry name" value="Ureidoglycolate hydrolase"/>
    <property type="match status" value="1"/>
</dbReference>
<dbReference type="InterPro" id="IPR024060">
    <property type="entry name" value="Ureidoglycolate_lyase_dom_sf"/>
</dbReference>
<evidence type="ECO:0000313" key="10">
    <source>
        <dbReference type="Proteomes" id="UP000256964"/>
    </source>
</evidence>
<feature type="domain" description="Allantoicase" evidence="8">
    <location>
        <begin position="194"/>
        <end position="334"/>
    </location>
</feature>
<protein>
    <submittedName>
        <fullName evidence="9">Allantoicase</fullName>
    </submittedName>
</protein>
<keyword evidence="10" id="KW-1185">Reference proteome</keyword>
<proteinExistence type="inferred from homology"/>
<dbReference type="GO" id="GO:0004848">
    <property type="term" value="F:ureidoglycolate hydrolase activity"/>
    <property type="evidence" value="ECO:0007669"/>
    <property type="project" value="InterPro"/>
</dbReference>
<evidence type="ECO:0000256" key="5">
    <source>
        <dbReference type="ARBA" id="ARBA00023239"/>
    </source>
</evidence>
<dbReference type="PANTHER" id="PTHR12045">
    <property type="entry name" value="ALLANTOICASE"/>
    <property type="match status" value="1"/>
</dbReference>
<dbReference type="InterPro" id="IPR015908">
    <property type="entry name" value="Allantoicase_dom"/>
</dbReference>
<gene>
    <name evidence="9" type="ORF">OH76DRAFT_1397447</name>
</gene>
<dbReference type="InterPro" id="IPR008979">
    <property type="entry name" value="Galactose-bd-like_sf"/>
</dbReference>
<dbReference type="InterPro" id="IPR047233">
    <property type="entry name" value="UAH_cupin"/>
</dbReference>
<dbReference type="PANTHER" id="PTHR12045:SF3">
    <property type="entry name" value="INACTIVE ALLANTOICASE-RELATED"/>
    <property type="match status" value="1"/>
</dbReference>
<comment type="catalytic activity">
    <reaction evidence="6">
        <text>(S)-ureidoglycolate = urea + glyoxylate</text>
        <dbReference type="Rhea" id="RHEA:11304"/>
        <dbReference type="ChEBI" id="CHEBI:16199"/>
        <dbReference type="ChEBI" id="CHEBI:36655"/>
        <dbReference type="ChEBI" id="CHEBI:57296"/>
        <dbReference type="EC" id="4.3.2.3"/>
    </reaction>
</comment>
<feature type="domain" description="Allantoicase" evidence="8">
    <location>
        <begin position="27"/>
        <end position="174"/>
    </location>
</feature>
<dbReference type="InterPro" id="IPR005164">
    <property type="entry name" value="Allantoicase"/>
</dbReference>
<dbReference type="STRING" id="139420.A0A371DRE5"/>
<dbReference type="NCBIfam" id="TIGR02961">
    <property type="entry name" value="allantoicase"/>
    <property type="match status" value="1"/>
</dbReference>
<accession>A0A371DRE5</accession>
<dbReference type="EMBL" id="KZ857383">
    <property type="protein sequence ID" value="RDX55091.1"/>
    <property type="molecule type" value="Genomic_DNA"/>
</dbReference>
<dbReference type="GO" id="GO:0000256">
    <property type="term" value="P:allantoin catabolic process"/>
    <property type="evidence" value="ECO:0007669"/>
    <property type="project" value="InterPro"/>
</dbReference>
<name>A0A371DRE5_9APHY</name>
<sequence length="578" mass="62140">MACTRIPLDAFKDTFSTAIELSSVALGGEVTSVSDEFFAEAFHLLLVEPAPSLKGQFGPKGALFSGWESRRHNPTYDWCIIKLGTTGSISGFDIDTSHFNGNEAPQVSVDVLYSPDGSAPQVDDPRWKELLPRVDLGPSSRHLFTVPPSEGVNYVKLNMYPDGGIARFRVYGLVSPVFPSDTSVSFDLAHVFSGGRVVYTSDQHFGVGSNLILPGRGKDMGDGWETKRSRAAGHKDWAIIKLGDAGYLSQVEIDTAHFKGNFPESCELHAVHSTELVPDVSDENWTLVLPRTKLGPHRQHFFQLENVAGTPYTHVKITIYPDGGIKRVRVLGQRAVDSINKDSDRAATSNVNEIAGDGGSSAAPHEPAPHPGRSGLGPIIPALPLTAEAFSPFGKVVQAYADVNAVPNPRHTKVTGANQGTATKFHKLALLEASYPPESAATTGLSVYRCKPIAVRPGGEWEVKVLERHPCTNQAFVPMGGGVGLGDALEEPGSAYLVIVAKNGADDKPDLASMRAFIASAGQAIVYDTGIWHHPMAVLYKTMDFTCVETQIGNGDRLDCEVVDLDGAAGFYRVQIPI</sequence>
<organism evidence="9 10">
    <name type="scientific">Lentinus brumalis</name>
    <dbReference type="NCBI Taxonomy" id="2498619"/>
    <lineage>
        <taxon>Eukaryota</taxon>
        <taxon>Fungi</taxon>
        <taxon>Dikarya</taxon>
        <taxon>Basidiomycota</taxon>
        <taxon>Agaricomycotina</taxon>
        <taxon>Agaricomycetes</taxon>
        <taxon>Polyporales</taxon>
        <taxon>Polyporaceae</taxon>
        <taxon>Lentinus</taxon>
    </lineage>
</organism>
<evidence type="ECO:0000256" key="1">
    <source>
        <dbReference type="ARBA" id="ARBA00009242"/>
    </source>
</evidence>
<comment type="subunit">
    <text evidence="2">Homodimer.</text>
</comment>
<dbReference type="Gene3D" id="2.60.120.260">
    <property type="entry name" value="Galactose-binding domain-like"/>
    <property type="match status" value="2"/>
</dbReference>
<dbReference type="GO" id="GO:0050385">
    <property type="term" value="F:ureidoglycolate lyase activity"/>
    <property type="evidence" value="ECO:0007669"/>
    <property type="project" value="UniProtKB-EC"/>
</dbReference>
<evidence type="ECO:0000259" key="8">
    <source>
        <dbReference type="Pfam" id="PF03561"/>
    </source>
</evidence>
<dbReference type="InterPro" id="IPR007247">
    <property type="entry name" value="Ureidogly_lyase"/>
</dbReference>
<dbReference type="AlphaFoldDB" id="A0A371DRE5"/>
<dbReference type="InterPro" id="IPR011051">
    <property type="entry name" value="RmlC_Cupin_sf"/>
</dbReference>
<evidence type="ECO:0000256" key="4">
    <source>
        <dbReference type="ARBA" id="ARBA00022801"/>
    </source>
</evidence>
<feature type="region of interest" description="Disordered" evidence="7">
    <location>
        <begin position="341"/>
        <end position="374"/>
    </location>
</feature>
<dbReference type="SUPFAM" id="SSF49785">
    <property type="entry name" value="Galactose-binding domain-like"/>
    <property type="match status" value="2"/>
</dbReference>
<reference evidence="9 10" key="1">
    <citation type="journal article" date="2018" name="Biotechnol. Biofuels">
        <title>Integrative visual omics of the white-rot fungus Polyporus brumalis exposes the biotechnological potential of its oxidative enzymes for delignifying raw plant biomass.</title>
        <authorList>
            <person name="Miyauchi S."/>
            <person name="Rancon A."/>
            <person name="Drula E."/>
            <person name="Hage H."/>
            <person name="Chaduli D."/>
            <person name="Favel A."/>
            <person name="Grisel S."/>
            <person name="Henrissat B."/>
            <person name="Herpoel-Gimbert I."/>
            <person name="Ruiz-Duenas F.J."/>
            <person name="Chevret D."/>
            <person name="Hainaut M."/>
            <person name="Lin J."/>
            <person name="Wang M."/>
            <person name="Pangilinan J."/>
            <person name="Lipzen A."/>
            <person name="Lesage-Meessen L."/>
            <person name="Navarro D."/>
            <person name="Riley R."/>
            <person name="Grigoriev I.V."/>
            <person name="Zhou S."/>
            <person name="Raouche S."/>
            <person name="Rosso M.N."/>
        </authorList>
    </citation>
    <scope>NUCLEOTIDE SEQUENCE [LARGE SCALE GENOMIC DNA]</scope>
    <source>
        <strain evidence="9 10">BRFM 1820</strain>
    </source>
</reference>
<keyword evidence="4" id="KW-0378">Hydrolase</keyword>
<evidence type="ECO:0000256" key="6">
    <source>
        <dbReference type="ARBA" id="ARBA00047684"/>
    </source>
</evidence>
<keyword evidence="3" id="KW-0659">Purine metabolism</keyword>
<dbReference type="Proteomes" id="UP000256964">
    <property type="component" value="Unassembled WGS sequence"/>
</dbReference>
<evidence type="ECO:0000256" key="2">
    <source>
        <dbReference type="ARBA" id="ARBA00011738"/>
    </source>
</evidence>
<dbReference type="GO" id="GO:0004037">
    <property type="term" value="F:allantoicase activity"/>
    <property type="evidence" value="ECO:0007669"/>
    <property type="project" value="InterPro"/>
</dbReference>
<dbReference type="FunFam" id="2.60.120.260:FF:000059">
    <property type="entry name" value="Probable allantoicase"/>
    <property type="match status" value="1"/>
</dbReference>
<dbReference type="SUPFAM" id="SSF51182">
    <property type="entry name" value="RmlC-like cupins"/>
    <property type="match status" value="1"/>
</dbReference>
<dbReference type="GO" id="GO:0006144">
    <property type="term" value="P:purine nucleobase metabolic process"/>
    <property type="evidence" value="ECO:0007669"/>
    <property type="project" value="UniProtKB-KW"/>
</dbReference>
<dbReference type="HAMAP" id="MF_00813">
    <property type="entry name" value="Allantoicase"/>
    <property type="match status" value="1"/>
</dbReference>
<evidence type="ECO:0000313" key="9">
    <source>
        <dbReference type="EMBL" id="RDX55091.1"/>
    </source>
</evidence>
<dbReference type="Pfam" id="PF04115">
    <property type="entry name" value="Ureidogly_lyase"/>
    <property type="match status" value="1"/>
</dbReference>
<evidence type="ECO:0000256" key="7">
    <source>
        <dbReference type="SAM" id="MobiDB-lite"/>
    </source>
</evidence>
<dbReference type="Pfam" id="PF03561">
    <property type="entry name" value="Allantoicase"/>
    <property type="match status" value="2"/>
</dbReference>
<dbReference type="OrthoDB" id="10266039at2759"/>
<dbReference type="CDD" id="cd20298">
    <property type="entry name" value="cupin_UAH"/>
    <property type="match status" value="1"/>
</dbReference>
<evidence type="ECO:0000256" key="3">
    <source>
        <dbReference type="ARBA" id="ARBA00022631"/>
    </source>
</evidence>
<keyword evidence="5" id="KW-0456">Lyase</keyword>